<dbReference type="Pfam" id="PF11578">
    <property type="entry name" value="DUF3237"/>
    <property type="match status" value="1"/>
</dbReference>
<evidence type="ECO:0000313" key="3">
    <source>
        <dbReference type="Proteomes" id="UP001446871"/>
    </source>
</evidence>
<organism evidence="2 3">
    <name type="scientific">Apiospora saccharicola</name>
    <dbReference type="NCBI Taxonomy" id="335842"/>
    <lineage>
        <taxon>Eukaryota</taxon>
        <taxon>Fungi</taxon>
        <taxon>Dikarya</taxon>
        <taxon>Ascomycota</taxon>
        <taxon>Pezizomycotina</taxon>
        <taxon>Sordariomycetes</taxon>
        <taxon>Xylariomycetidae</taxon>
        <taxon>Amphisphaeriales</taxon>
        <taxon>Apiosporaceae</taxon>
        <taxon>Apiospora</taxon>
    </lineage>
</organism>
<evidence type="ECO:0000256" key="1">
    <source>
        <dbReference type="SAM" id="SignalP"/>
    </source>
</evidence>
<feature type="chain" id="PRO_5045123292" evidence="1">
    <location>
        <begin position="20"/>
        <end position="184"/>
    </location>
</feature>
<dbReference type="PANTHER" id="PTHR37315:SF1">
    <property type="entry name" value="UPF0311 PROTEIN BLR7842"/>
    <property type="match status" value="1"/>
</dbReference>
<reference evidence="2 3" key="1">
    <citation type="submission" date="2023-01" db="EMBL/GenBank/DDBJ databases">
        <title>Analysis of 21 Apiospora genomes using comparative genomics revels a genus with tremendous synthesis potential of carbohydrate active enzymes and secondary metabolites.</title>
        <authorList>
            <person name="Sorensen T."/>
        </authorList>
    </citation>
    <scope>NUCLEOTIDE SEQUENCE [LARGE SCALE GENOMIC DNA]</scope>
    <source>
        <strain evidence="2 3">CBS 83171</strain>
    </source>
</reference>
<dbReference type="PANTHER" id="PTHR37315">
    <property type="entry name" value="UPF0311 PROTEIN BLR7842"/>
    <property type="match status" value="1"/>
</dbReference>
<keyword evidence="1" id="KW-0732">Signal</keyword>
<gene>
    <name evidence="2" type="ORF">PG996_013243</name>
</gene>
<name>A0ABR1U4Y3_9PEZI</name>
<sequence>MRNFILPLFTALAASVAAADPTPPGFEFLYTVNATLSPAIEIGPGPQGNRKAIPIIGGEFHGPKLNGKVANLGADWGLTDQYGTFHPDTRYHFTTDDGAQIFIRTSGPAQKDGTIHLHCLFETGHPDYYWLNNVVAVGILNGGDGYVVIDTWQVRCVIPKRDWEGIIDEESTNLPFVHTVDFAG</sequence>
<keyword evidence="3" id="KW-1185">Reference proteome</keyword>
<dbReference type="EMBL" id="JAQQWM010000008">
    <property type="protein sequence ID" value="KAK8053942.1"/>
    <property type="molecule type" value="Genomic_DNA"/>
</dbReference>
<protein>
    <submittedName>
        <fullName evidence="2">Uncharacterized protein</fullName>
    </submittedName>
</protein>
<proteinExistence type="predicted"/>
<accession>A0ABR1U4Y3</accession>
<feature type="signal peptide" evidence="1">
    <location>
        <begin position="1"/>
        <end position="19"/>
    </location>
</feature>
<dbReference type="Proteomes" id="UP001446871">
    <property type="component" value="Unassembled WGS sequence"/>
</dbReference>
<dbReference type="Gene3D" id="2.40.160.20">
    <property type="match status" value="1"/>
</dbReference>
<evidence type="ECO:0000313" key="2">
    <source>
        <dbReference type="EMBL" id="KAK8053942.1"/>
    </source>
</evidence>
<dbReference type="InterPro" id="IPR020915">
    <property type="entry name" value="UPF0311"/>
</dbReference>
<comment type="caution">
    <text evidence="2">The sequence shown here is derived from an EMBL/GenBank/DDBJ whole genome shotgun (WGS) entry which is preliminary data.</text>
</comment>